<evidence type="ECO:0000313" key="78">
    <source>
        <dbReference type="Proteomes" id="UP000470777"/>
    </source>
</evidence>
<dbReference type="EMBL" id="MNQV01000058">
    <property type="protein sequence ID" value="OKZ54523.1"/>
    <property type="molecule type" value="Genomic_DNA"/>
</dbReference>
<dbReference type="EMBL" id="WDBI01000034">
    <property type="protein sequence ID" value="KAB6523770.1"/>
    <property type="molecule type" value="Genomic_DNA"/>
</dbReference>
<dbReference type="Proteomes" id="UP000441522">
    <property type="component" value="Unassembled WGS sequence"/>
</dbReference>
<dbReference type="EMBL" id="QRXI01000003">
    <property type="protein sequence ID" value="RGT97250.1"/>
    <property type="molecule type" value="Genomic_DNA"/>
</dbReference>
<dbReference type="EMBL" id="QRYT01000060">
    <property type="protein sequence ID" value="RGV04385.1"/>
    <property type="molecule type" value="Genomic_DNA"/>
</dbReference>
<evidence type="ECO:0000313" key="40">
    <source>
        <dbReference type="EMBL" id="RGJ85590.1"/>
    </source>
</evidence>
<evidence type="ECO:0000313" key="60">
    <source>
        <dbReference type="Proteomes" id="UP000283713"/>
    </source>
</evidence>
<reference evidence="12 52" key="3">
    <citation type="journal article" date="2016" name="Genome Biol. Evol.">
        <title>Extensive mobilome-driven genome diversification in mouse gut-associated Bacteroides vulgatus mpk.</title>
        <authorList>
            <person name="Lange A."/>
            <person name="Beier S."/>
            <person name="Steimle A."/>
            <person name="Autenrieth I.B."/>
            <person name="Huson D.H."/>
            <person name="Frick J.S."/>
        </authorList>
    </citation>
    <scope>NUCLEOTIDE SEQUENCE [LARGE SCALE GENOMIC DNA]</scope>
    <source>
        <strain evidence="12">Mpk</strain>
        <strain evidence="52">mpk</strain>
    </source>
</reference>
<dbReference type="EMBL" id="QRKA01000002">
    <property type="protein sequence ID" value="RHH82652.1"/>
    <property type="molecule type" value="Genomic_DNA"/>
</dbReference>
<dbReference type="Pfam" id="PF03840">
    <property type="entry name" value="SecG"/>
    <property type="match status" value="1"/>
</dbReference>
<evidence type="ECO:0000313" key="83">
    <source>
        <dbReference type="Proteomes" id="UP000583639"/>
    </source>
</evidence>
<reference evidence="32" key="20">
    <citation type="submission" date="2023-10" db="EMBL/GenBank/DDBJ databases">
        <title>Genome of Potential pathogenic bacteria in Crohn's disease.</title>
        <authorList>
            <person name="Rodriguez-Palacios A."/>
        </authorList>
    </citation>
    <scope>NUCLEOTIDE SEQUENCE</scope>
    <source>
        <strain evidence="32">CavFT-hAR11</strain>
    </source>
</reference>
<accession>A0A0P0M2Q7</accession>
<dbReference type="Proteomes" id="UP000470952">
    <property type="component" value="Unassembled WGS sequence"/>
</dbReference>
<dbReference type="Proteomes" id="UP000285469">
    <property type="component" value="Unassembled WGS sequence"/>
</dbReference>
<dbReference type="Proteomes" id="UP000095333">
    <property type="component" value="Unassembled WGS sequence"/>
</dbReference>
<evidence type="ECO:0000313" key="80">
    <source>
        <dbReference type="Proteomes" id="UP000483142"/>
    </source>
</evidence>
<keyword evidence="7 10" id="KW-1133">Transmembrane helix</keyword>
<dbReference type="Proteomes" id="UP001181239">
    <property type="component" value="Unassembled WGS sequence"/>
</dbReference>
<keyword evidence="5 10" id="KW-0812">Transmembrane</keyword>
<evidence type="ECO:0000313" key="74">
    <source>
        <dbReference type="Proteomes" id="UP000462922"/>
    </source>
</evidence>
<dbReference type="GeneID" id="5303575"/>
<dbReference type="EMBL" id="CP013020">
    <property type="protein sequence ID" value="ALK84896.1"/>
    <property type="molecule type" value="Genomic_DNA"/>
</dbReference>
<reference evidence="17 73" key="10">
    <citation type="submission" date="2019-10" db="EMBL/GenBank/DDBJ databases">
        <title>Genome Sequence and Assembly of iSURF_14.</title>
        <authorList>
            <person name="Wucher B.R."/>
            <person name="Ruoff K.L."/>
            <person name="Price C.E."/>
            <person name="Valls R.R."/>
            <person name="O'Toole G.A."/>
        </authorList>
    </citation>
    <scope>NUCLEOTIDE SEQUENCE [LARGE SCALE GENOMIC DNA]</scope>
    <source>
        <strain evidence="17 73">ANK132K_3B</strain>
    </source>
</reference>
<evidence type="ECO:0000313" key="26">
    <source>
        <dbReference type="EMBL" id="MBU9138088.1"/>
    </source>
</evidence>
<evidence type="ECO:0000313" key="39">
    <source>
        <dbReference type="EMBL" id="QEW37316.1"/>
    </source>
</evidence>
<name>A0A0P0M2Q7_PHOVU</name>
<dbReference type="GO" id="GO:0005886">
    <property type="term" value="C:plasma membrane"/>
    <property type="evidence" value="ECO:0007669"/>
    <property type="project" value="UniProtKB-SubCell"/>
</dbReference>
<dbReference type="Proteomes" id="UP001201179">
    <property type="component" value="Unassembled WGS sequence"/>
</dbReference>
<evidence type="ECO:0000313" key="21">
    <source>
        <dbReference type="EMBL" id="KAB6566461.1"/>
    </source>
</evidence>
<dbReference type="Proteomes" id="UP000524321">
    <property type="component" value="Unassembled WGS sequence"/>
</dbReference>
<dbReference type="EMBL" id="WDAG01000064">
    <property type="protein sequence ID" value="KAB6653233.1"/>
    <property type="molecule type" value="Genomic_DNA"/>
</dbReference>
<comment type="subcellular location">
    <subcellularLocation>
        <location evidence="1 10">Cell membrane</location>
        <topology evidence="1 10">Multi-pass membrane protein</topology>
    </subcellularLocation>
</comment>
<evidence type="ECO:0000256" key="9">
    <source>
        <dbReference type="ARBA" id="ARBA00023136"/>
    </source>
</evidence>
<dbReference type="EMBL" id="WDAL01000033">
    <property type="protein sequence ID" value="KAB6632738.1"/>
    <property type="molecule type" value="Genomic_DNA"/>
</dbReference>
<evidence type="ECO:0000313" key="57">
    <source>
        <dbReference type="Proteomes" id="UP000261278"/>
    </source>
</evidence>
<reference evidence="26" key="14">
    <citation type="submission" date="2021-06" db="EMBL/GenBank/DDBJ databases">
        <title>Collection of gut derived symbiotic bacterial strains cultured from healthy donors.</title>
        <authorList>
            <person name="Lin H."/>
            <person name="Littmann E."/>
            <person name="Pamer E.G."/>
        </authorList>
    </citation>
    <scope>NUCLEOTIDE SEQUENCE</scope>
    <source>
        <strain evidence="27">MSK.19.85</strain>
        <strain evidence="26">MSK.6.33</strain>
    </source>
</reference>
<dbReference type="Proteomes" id="UP000462922">
    <property type="component" value="Unassembled WGS sequence"/>
</dbReference>
<dbReference type="EMBL" id="JABDSH010000070">
    <property type="protein sequence ID" value="NMW36095.1"/>
    <property type="molecule type" value="Genomic_DNA"/>
</dbReference>
<dbReference type="Proteomes" id="UP000555193">
    <property type="component" value="Unassembled WGS sequence"/>
</dbReference>
<dbReference type="EMBL" id="JABWDJ010000046">
    <property type="protein sequence ID" value="NVB74279.1"/>
    <property type="molecule type" value="Genomic_DNA"/>
</dbReference>
<evidence type="ECO:0000313" key="54">
    <source>
        <dbReference type="Proteomes" id="UP000186631"/>
    </source>
</evidence>
<dbReference type="Proteomes" id="UP000326091">
    <property type="component" value="Chromosome"/>
</dbReference>
<evidence type="ECO:0000313" key="25">
    <source>
        <dbReference type="EMBL" id="KAB6694203.1"/>
    </source>
</evidence>
<dbReference type="PANTHER" id="PTHR34182">
    <property type="entry name" value="PROTEIN-EXPORT MEMBRANE PROTEIN SECG"/>
    <property type="match status" value="1"/>
</dbReference>
<dbReference type="EMBL" id="QSJM01000088">
    <property type="protein sequence ID" value="RHD71925.1"/>
    <property type="molecule type" value="Genomic_DNA"/>
</dbReference>
<evidence type="ECO:0000313" key="52">
    <source>
        <dbReference type="Proteomes" id="UP000061587"/>
    </source>
</evidence>
<evidence type="ECO:0000313" key="55">
    <source>
        <dbReference type="Proteomes" id="UP000260640"/>
    </source>
</evidence>
<dbReference type="Proteomes" id="UP000758576">
    <property type="component" value="Unassembled WGS sequence"/>
</dbReference>
<dbReference type="Proteomes" id="UP000470777">
    <property type="component" value="Unassembled WGS sequence"/>
</dbReference>
<reference evidence="37 81" key="12">
    <citation type="submission" date="2020-04" db="EMBL/GenBank/DDBJ databases">
        <authorList>
            <person name="Pieper L."/>
        </authorList>
    </citation>
    <scope>NUCLEOTIDE SEQUENCE [LARGE SCALE GENOMIC DNA]</scope>
    <source>
        <strain evidence="37 81">B33</strain>
    </source>
</reference>
<keyword evidence="3 10" id="KW-0813">Transport</keyword>
<evidence type="ECO:0000313" key="32">
    <source>
        <dbReference type="EMBL" id="MDU0241304.1"/>
    </source>
</evidence>
<evidence type="ECO:0000313" key="46">
    <source>
        <dbReference type="EMBL" id="RGW45368.1"/>
    </source>
</evidence>
<evidence type="ECO:0000313" key="72">
    <source>
        <dbReference type="Proteomes" id="UP000462015"/>
    </source>
</evidence>
<evidence type="ECO:0000313" key="20">
    <source>
        <dbReference type="EMBL" id="KAB6523770.1"/>
    </source>
</evidence>
<evidence type="ECO:0000313" key="63">
    <source>
        <dbReference type="Proteomes" id="UP000285379"/>
    </source>
</evidence>
<dbReference type="EMBL" id="WCIF01000001">
    <property type="protein sequence ID" value="KAB5441943.1"/>
    <property type="molecule type" value="Genomic_DNA"/>
</dbReference>
<evidence type="ECO:0000313" key="13">
    <source>
        <dbReference type="EMBL" id="CUN36236.1"/>
    </source>
</evidence>
<dbReference type="Proteomes" id="UP000283833">
    <property type="component" value="Unassembled WGS sequence"/>
</dbReference>
<evidence type="ECO:0000313" key="35">
    <source>
        <dbReference type="EMBL" id="NMW36095.1"/>
    </source>
</evidence>
<evidence type="ECO:0000313" key="53">
    <source>
        <dbReference type="Proteomes" id="UP000095333"/>
    </source>
</evidence>
<dbReference type="EMBL" id="WCWW01000001">
    <property type="protein sequence ID" value="KAB3860881.1"/>
    <property type="molecule type" value="Genomic_DNA"/>
</dbReference>
<evidence type="ECO:0000313" key="14">
    <source>
        <dbReference type="EMBL" id="KAB3564064.1"/>
    </source>
</evidence>
<reference evidence="82 83" key="11">
    <citation type="submission" date="2020-04" db="EMBL/GenBank/DDBJ databases">
        <title>A novel gut-associated lysogenic phage, Bacteroides phage BV01, alters the host transcriptome and bile acid metabolism in Bacteroides vulgatus.</title>
        <authorList>
            <person name="Campbell D.E."/>
            <person name="Ly L."/>
            <person name="Ridlon J.M."/>
            <person name="Hsiao A."/>
            <person name="Degnan P.H."/>
        </authorList>
    </citation>
    <scope>NUCLEOTIDE SEQUENCE [LARGE SCALE GENOMIC DNA]</scope>
    <source>
        <strain evidence="35 82">VPI-4506</strain>
        <strain evidence="36 83">VPI-BV8526</strain>
    </source>
</reference>
<evidence type="ECO:0000313" key="70">
    <source>
        <dbReference type="Proteomes" id="UP000441522"/>
    </source>
</evidence>
<reference evidence="31" key="18">
    <citation type="submission" date="2023-01" db="EMBL/GenBank/DDBJ databases">
        <title>Human gut microbiome strain richness.</title>
        <authorList>
            <person name="Chen-Liaw A."/>
        </authorList>
    </citation>
    <scope>NUCLEOTIDE SEQUENCE</scope>
    <source>
        <strain evidence="31">H9_m1001271B151109d0_201107</strain>
    </source>
</reference>
<evidence type="ECO:0000313" key="30">
    <source>
        <dbReference type="EMBL" id="MCG4690634.1"/>
    </source>
</evidence>
<dbReference type="EMBL" id="QSTG01000031">
    <property type="protein sequence ID" value="RGM41696.1"/>
    <property type="molecule type" value="Genomic_DNA"/>
</dbReference>
<evidence type="ECO:0000313" key="50">
    <source>
        <dbReference type="EMBL" id="RHK85028.1"/>
    </source>
</evidence>
<evidence type="ECO:0000256" key="1">
    <source>
        <dbReference type="ARBA" id="ARBA00004651"/>
    </source>
</evidence>
<evidence type="ECO:0000313" key="59">
    <source>
        <dbReference type="Proteomes" id="UP000283429"/>
    </source>
</evidence>
<evidence type="ECO:0000256" key="4">
    <source>
        <dbReference type="ARBA" id="ARBA00022475"/>
    </source>
</evidence>
<evidence type="ECO:0000313" key="17">
    <source>
        <dbReference type="EMBL" id="KAB5441943.1"/>
    </source>
</evidence>
<dbReference type="Proteomes" id="UP000437380">
    <property type="component" value="Unassembled WGS sequence"/>
</dbReference>
<comment type="similarity">
    <text evidence="2 10">Belongs to the SecG family.</text>
</comment>
<dbReference type="GO" id="GO:0043952">
    <property type="term" value="P:protein transport by the Sec complex"/>
    <property type="evidence" value="ECO:0007669"/>
    <property type="project" value="TreeGrafter"/>
</dbReference>
<evidence type="ECO:0000313" key="15">
    <source>
        <dbReference type="EMBL" id="KAB3860881.1"/>
    </source>
</evidence>
<dbReference type="Proteomes" id="UP001181258">
    <property type="component" value="Unassembled WGS sequence"/>
</dbReference>
<dbReference type="EMBL" id="JABDSI010000129">
    <property type="protein sequence ID" value="NMW41509.1"/>
    <property type="molecule type" value="Genomic_DNA"/>
</dbReference>
<dbReference type="Proteomes" id="UP001199363">
    <property type="component" value="Unassembled WGS sequence"/>
</dbReference>
<dbReference type="Proteomes" id="UP001200843">
    <property type="component" value="Unassembled WGS sequence"/>
</dbReference>
<evidence type="ECO:0000313" key="41">
    <source>
        <dbReference type="EMBL" id="RGL88706.1"/>
    </source>
</evidence>
<dbReference type="Proteomes" id="UP000186631">
    <property type="component" value="Unassembled WGS sequence"/>
</dbReference>
<evidence type="ECO:0000313" key="23">
    <source>
        <dbReference type="EMBL" id="KAB6653233.1"/>
    </source>
</evidence>
<evidence type="ECO:0000313" key="75">
    <source>
        <dbReference type="Proteomes" id="UP000468344"/>
    </source>
</evidence>
<reference evidence="55 56" key="5">
    <citation type="submission" date="2018-08" db="EMBL/GenBank/DDBJ databases">
        <title>A genome reference for cultivated species of the human gut microbiota.</title>
        <authorList>
            <person name="Zou Y."/>
            <person name="Xue W."/>
            <person name="Luo G."/>
        </authorList>
    </citation>
    <scope>NUCLEOTIDE SEQUENCE [LARGE SCALE GENOMIC DNA]</scope>
    <source>
        <strain evidence="46 64">AF12-25</strain>
        <strain evidence="45 63">AF14-8</strain>
        <strain evidence="44 61">AF18-14</strain>
        <strain evidence="43 58">AF25-30LB</strain>
        <strain evidence="50 65">AF39-8AT</strain>
        <strain evidence="49 62">AM09-18</strain>
        <strain evidence="48 60">AM16-6</strain>
        <strain evidence="47 59">AM30-40</strain>
        <strain evidence="42 56">OM08-13BH</strain>
        <strain evidence="41 57">TF05-18</strain>
        <strain evidence="40 55">TM05-16</strain>
    </source>
</reference>
<dbReference type="AlphaFoldDB" id="A0A0P0M2Q7"/>
<reference evidence="39 66" key="8">
    <citation type="submission" date="2019-09" db="EMBL/GenBank/DDBJ databases">
        <title>Commensal-derived Metabolites Govern Vibrio cholerae Pathogenesis in Host.</title>
        <authorList>
            <person name="Yoon S.S."/>
            <person name="Yoon M.Y."/>
        </authorList>
    </citation>
    <scope>NUCLEOTIDE SEQUENCE [LARGE SCALE GENOMIC DNA]</scope>
    <source>
        <strain evidence="39 66">VIC01</strain>
    </source>
</reference>
<feature type="compositionally biased region" description="Polar residues" evidence="11">
    <location>
        <begin position="104"/>
        <end position="121"/>
    </location>
</feature>
<dbReference type="EMBL" id="JAQKEI010000008">
    <property type="protein sequence ID" value="MDB0851337.1"/>
    <property type="molecule type" value="Genomic_DNA"/>
</dbReference>
<dbReference type="EMBL" id="JAKNGO010000059">
    <property type="protein sequence ID" value="MCG4690634.1"/>
    <property type="molecule type" value="Genomic_DNA"/>
</dbReference>
<evidence type="ECO:0000313" key="37">
    <source>
        <dbReference type="EMBL" id="NVB74279.1"/>
    </source>
</evidence>
<dbReference type="EMBL" id="VULU01000048">
    <property type="protein sequence ID" value="MSS50302.1"/>
    <property type="molecule type" value="Genomic_DNA"/>
</dbReference>
<evidence type="ECO:0000313" key="42">
    <source>
        <dbReference type="EMBL" id="RGM41696.1"/>
    </source>
</evidence>
<reference evidence="38 54" key="4">
    <citation type="journal article" date="2016" name="Nat. Biotechnol.">
        <title>Measurement of bacterial replication rates in microbial communities.</title>
        <authorList>
            <person name="Brown C.T."/>
            <person name="Olm M.R."/>
            <person name="Thomas B.C."/>
            <person name="Banfield J.F."/>
        </authorList>
    </citation>
    <scope>NUCLEOTIDE SEQUENCE [LARGE SCALE GENOMIC DNA]</scope>
    <source>
        <strain evidence="38">42_262</strain>
    </source>
</reference>
<sequence>MYLLLIGLIVLAALLMCFVVLIQNSKGGGLASSFASSNQIMGVRKTTDFIEKLTWGLAAFMVACSVLTAYFVPAAHTDSSVIMEEAVKEGATNPLNAPSGFAAPQTNDAATETPAPSDSAQ</sequence>
<dbReference type="EMBL" id="QSPP01000046">
    <property type="protein sequence ID" value="RGJ85590.1"/>
    <property type="molecule type" value="Genomic_DNA"/>
</dbReference>
<reference evidence="52" key="2">
    <citation type="submission" date="2015-10" db="EMBL/GenBank/DDBJ databases">
        <title>Extensive mobilome-driven genome diversification in gut-associated Bacteroides vulgatus mpk.</title>
        <authorList>
            <person name="Beier S."/>
            <person name="Lange A."/>
            <person name="Huson D.H."/>
            <person name="Frick J.-S."/>
            <person name="Autenrieth I.B."/>
        </authorList>
    </citation>
    <scope>NUCLEOTIDE SEQUENCE [LARGE SCALE GENOMIC DNA]</scope>
    <source>
        <strain evidence="52">mpk</strain>
    </source>
</reference>
<dbReference type="EMBL" id="JAWDHD010000014">
    <property type="protein sequence ID" value="MDU0251503.1"/>
    <property type="molecule type" value="Genomic_DNA"/>
</dbReference>
<gene>
    <name evidence="13" type="primary">secG</name>
    <name evidence="38" type="ORF">BHV80_01885</name>
    <name evidence="12" type="ORF">BvMPK_2296</name>
    <name evidence="50" type="ORF">DW043_16045</name>
    <name evidence="49" type="ORF">DW105_11930</name>
    <name evidence="48" type="ORF">DW193_01395</name>
    <name evidence="47" type="ORF">DW783_20565</name>
    <name evidence="46" type="ORF">DWV70_18295</name>
    <name evidence="45" type="ORF">DWW27_19090</name>
    <name evidence="44" type="ORF">DWX04_03225</name>
    <name evidence="43" type="ORF">DWY53_10305</name>
    <name evidence="42" type="ORF">DXC16_16340</name>
    <name evidence="41" type="ORF">DXC44_03125</name>
    <name evidence="40" type="ORF">DXD46_13755</name>
    <name evidence="51" type="ORF">EH214_02058</name>
    <name evidence="13" type="ORF">ERS852457_00004</name>
    <name evidence="17" type="ORF">F9Z94_00645</name>
    <name evidence="34" type="ORF">FYJ30_18910</name>
    <name evidence="15" type="ORF">GAS29_00470</name>
    <name evidence="16" type="ORF">GAS37_06150</name>
    <name evidence="14" type="ORF">GAY01_19625</name>
    <name evidence="22" type="ORF">GAY12_15685</name>
    <name evidence="25" type="ORF">GAY17_23380</name>
    <name evidence="21" type="ORF">GAY76_20935</name>
    <name evidence="20" type="ORF">GAY98_17430</name>
    <name evidence="19" type="ORF">GAZ06_09755</name>
    <name evidence="18" type="ORF">GAZ09_03660</name>
    <name evidence="23" type="ORF">GAZ76_23035</name>
    <name evidence="24" type="ORF">GAZ92_21310</name>
    <name evidence="35" type="ORF">HKQ54_08070</name>
    <name evidence="36" type="ORF">HKQ55_15590</name>
    <name evidence="37" type="ORF">HUV05_12240</name>
    <name evidence="27" type="ORF">KSX14_11440</name>
    <name evidence="26" type="ORF">KTG10_04870</name>
    <name evidence="30" type="ORF">L0N01_18785</name>
    <name evidence="29" type="ORF">L4X52_18990</name>
    <name evidence="28" type="ORF">LI282_07840</name>
    <name evidence="31" type="ORF">PL594_07440</name>
    <name evidence="32" type="ORF">RVH43_11935</name>
    <name evidence="33" type="ORF">RVY68_23340</name>
    <name evidence="39" type="ORF">VIC01_02903</name>
</gene>
<keyword evidence="8 10" id="KW-0811">Translocation</keyword>
<evidence type="ECO:0000256" key="11">
    <source>
        <dbReference type="SAM" id="MobiDB-lite"/>
    </source>
</evidence>
<evidence type="ECO:0000313" key="56">
    <source>
        <dbReference type="Proteomes" id="UP000261003"/>
    </source>
</evidence>
<dbReference type="EMBL" id="CP043529">
    <property type="protein sequence ID" value="QEW37316.1"/>
    <property type="molecule type" value="Genomic_DNA"/>
</dbReference>
<dbReference type="EMBL" id="WDBY01000016">
    <property type="protein sequence ID" value="KAB6478097.1"/>
    <property type="molecule type" value="Genomic_DNA"/>
</dbReference>
<evidence type="ECO:0000313" key="76">
    <source>
        <dbReference type="Proteomes" id="UP000469427"/>
    </source>
</evidence>
<evidence type="ECO:0000313" key="28">
    <source>
        <dbReference type="EMBL" id="MCB7280945.1"/>
    </source>
</evidence>
<reference evidence="51 67" key="6">
    <citation type="journal article" date="2019" name="Nat. Commun.">
        <title>Gram positive-like bacteriocins with broad spectrum anti-Bacteroidales activity encoded on mobile elements of the human gut microbiota.</title>
        <authorList>
            <person name="Bechon N."/>
            <person name="Coyne M.J.Jr."/>
            <person name="Laclare-Mceneany V."/>
            <person name="Chatzidaki-Livanis M."/>
            <person name="Ghigo J.-M."/>
            <person name="Comstock L.E."/>
        </authorList>
    </citation>
    <scope>NUCLEOTIDE SEQUENCE [LARGE SCALE GENOMIC DNA]</scope>
    <source>
        <strain evidence="51 67">CL01T12C17</strain>
    </source>
</reference>
<dbReference type="InterPro" id="IPR004692">
    <property type="entry name" value="SecG"/>
</dbReference>
<evidence type="ECO:0000313" key="71">
    <source>
        <dbReference type="Proteomes" id="UP000460950"/>
    </source>
</evidence>
<evidence type="ECO:0000313" key="29">
    <source>
        <dbReference type="EMBL" id="MCG0342042.1"/>
    </source>
</evidence>
<dbReference type="Proteomes" id="UP000583639">
    <property type="component" value="Unassembled WGS sequence"/>
</dbReference>
<evidence type="ECO:0000313" key="45">
    <source>
        <dbReference type="EMBL" id="RGV04385.1"/>
    </source>
</evidence>
<dbReference type="EMBL" id="QSAI01000042">
    <property type="protein sequence ID" value="RGW45368.1"/>
    <property type="molecule type" value="Genomic_DNA"/>
</dbReference>
<dbReference type="EMBL" id="JAWDET010000006">
    <property type="protein sequence ID" value="MDU0241304.1"/>
    <property type="molecule type" value="Genomic_DNA"/>
</dbReference>
<dbReference type="Proteomes" id="UP000061587">
    <property type="component" value="Chromosome"/>
</dbReference>
<evidence type="ECO:0000313" key="22">
    <source>
        <dbReference type="EMBL" id="KAB6632738.1"/>
    </source>
</evidence>
<dbReference type="Proteomes" id="UP000736888">
    <property type="component" value="Unassembled WGS sequence"/>
</dbReference>
<dbReference type="GO" id="GO:0015450">
    <property type="term" value="F:protein-transporting ATPase activity"/>
    <property type="evidence" value="ECO:0007669"/>
    <property type="project" value="UniProtKB-UniRule"/>
</dbReference>
<reference evidence="28" key="15">
    <citation type="submission" date="2021-10" db="EMBL/GenBank/DDBJ databases">
        <title>Collection of gut derived symbiotic bacterial strains cultured from healthy donors.</title>
        <authorList>
            <person name="Lin H."/>
            <person name="Littmann E."/>
            <person name="Kohout C."/>
            <person name="Pamer E.G."/>
        </authorList>
    </citation>
    <scope>NUCLEOTIDE SEQUENCE</scope>
    <source>
        <strain evidence="28">DFI.1.167</strain>
    </source>
</reference>
<evidence type="ECO:0000256" key="7">
    <source>
        <dbReference type="ARBA" id="ARBA00022989"/>
    </source>
</evidence>
<keyword evidence="9 10" id="KW-0472">Membrane</keyword>
<dbReference type="EMBL" id="QSSN01000002">
    <property type="protein sequence ID" value="RGL88706.1"/>
    <property type="molecule type" value="Genomic_DNA"/>
</dbReference>
<dbReference type="Proteomes" id="UP000283713">
    <property type="component" value="Unassembled WGS sequence"/>
</dbReference>
<evidence type="ECO:0000313" key="49">
    <source>
        <dbReference type="EMBL" id="RHJ75814.1"/>
    </source>
</evidence>
<dbReference type="Proteomes" id="UP000266497">
    <property type="component" value="Unassembled WGS sequence"/>
</dbReference>
<dbReference type="Proteomes" id="UP000469427">
    <property type="component" value="Unassembled WGS sequence"/>
</dbReference>
<evidence type="ECO:0000313" key="16">
    <source>
        <dbReference type="EMBL" id="KAB3863907.1"/>
    </source>
</evidence>
<reference evidence="30" key="16">
    <citation type="submission" date="2022-01" db="EMBL/GenBank/DDBJ databases">
        <title>Collection of gut derived symbiotic bacterial strains cultured from healthy donors.</title>
        <authorList>
            <person name="Lin H."/>
            <person name="Kohout C."/>
            <person name="Waligurski E."/>
            <person name="Pamer E.G."/>
        </authorList>
    </citation>
    <scope>NUCLEOTIDE SEQUENCE</scope>
    <source>
        <strain evidence="30">DFI.6.72</strain>
    </source>
</reference>
<comment type="caution">
    <text evidence="10">Lacks conserved residue(s) required for the propagation of feature annotation.</text>
</comment>
<dbReference type="NCBIfam" id="TIGR00810">
    <property type="entry name" value="secG"/>
    <property type="match status" value="1"/>
</dbReference>
<evidence type="ECO:0000313" key="47">
    <source>
        <dbReference type="EMBL" id="RHD71925.1"/>
    </source>
</evidence>
<evidence type="ECO:0000313" key="43">
    <source>
        <dbReference type="EMBL" id="RGR39769.1"/>
    </source>
</evidence>
<dbReference type="Proteomes" id="UP000460950">
    <property type="component" value="Unassembled WGS sequence"/>
</dbReference>
<dbReference type="EMBL" id="WCZV01000071">
    <property type="protein sequence ID" value="KAB6694203.1"/>
    <property type="molecule type" value="Genomic_DNA"/>
</dbReference>
<evidence type="ECO:0000313" key="51">
    <source>
        <dbReference type="EMBL" id="TSE48649.1"/>
    </source>
</evidence>
<dbReference type="EMBL" id="QROB01000025">
    <property type="protein sequence ID" value="RHK85028.1"/>
    <property type="molecule type" value="Genomic_DNA"/>
</dbReference>
<dbReference type="Proteomes" id="UP001210999">
    <property type="component" value="Unassembled WGS sequence"/>
</dbReference>
<dbReference type="EMBL" id="JAKKWZ010000050">
    <property type="protein sequence ID" value="MCG0342042.1"/>
    <property type="molecule type" value="Genomic_DNA"/>
</dbReference>
<evidence type="ECO:0000313" key="12">
    <source>
        <dbReference type="EMBL" id="ALK84896.1"/>
    </source>
</evidence>
<dbReference type="Proteomes" id="UP000283958">
    <property type="component" value="Unassembled WGS sequence"/>
</dbReference>
<dbReference type="EMBL" id="QRUD01000025">
    <property type="protein sequence ID" value="RGR39769.1"/>
    <property type="molecule type" value="Genomic_DNA"/>
</dbReference>
<dbReference type="Proteomes" id="UP000468344">
    <property type="component" value="Unassembled WGS sequence"/>
</dbReference>
<evidence type="ECO:0000313" key="68">
    <source>
        <dbReference type="Proteomes" id="UP000433382"/>
    </source>
</evidence>
<evidence type="ECO:0000313" key="73">
    <source>
        <dbReference type="Proteomes" id="UP000462885"/>
    </source>
</evidence>
<dbReference type="EMBL" id="JAHPYS010000006">
    <property type="protein sequence ID" value="MBU9138088.1"/>
    <property type="molecule type" value="Genomic_DNA"/>
</dbReference>
<reference evidence="34 71" key="9">
    <citation type="submission" date="2019-09" db="EMBL/GenBank/DDBJ databases">
        <title>In-depth cultivation of the pig gut microbiome towards novel bacterial diversity and tailored functional studies.</title>
        <authorList>
            <person name="Wylensek D."/>
            <person name="Hitch T.C.A."/>
            <person name="Clavel T."/>
        </authorList>
    </citation>
    <scope>NUCLEOTIDE SEQUENCE [LARGE SCALE GENOMIC DNA]</scope>
    <source>
        <strain evidence="34 71">WCA-389-WT-3C</strain>
    </source>
</reference>
<dbReference type="Proteomes" id="UP000283429">
    <property type="component" value="Unassembled WGS sequence"/>
</dbReference>
<evidence type="ECO:0000313" key="61">
    <source>
        <dbReference type="Proteomes" id="UP000283833"/>
    </source>
</evidence>
<evidence type="ECO:0000313" key="36">
    <source>
        <dbReference type="EMBL" id="NMW41509.1"/>
    </source>
</evidence>
<evidence type="ECO:0000313" key="65">
    <source>
        <dbReference type="Proteomes" id="UP000286392"/>
    </source>
</evidence>
<dbReference type="EMBL" id="WCZM01000038">
    <property type="protein sequence ID" value="KAB3564064.1"/>
    <property type="molecule type" value="Genomic_DNA"/>
</dbReference>
<dbReference type="Proteomes" id="UP000462015">
    <property type="component" value="Unassembled WGS sequence"/>
</dbReference>
<reference evidence="29" key="17">
    <citation type="submission" date="2022-01" db="EMBL/GenBank/DDBJ databases">
        <authorList>
            <person name="Mingchao X."/>
        </authorList>
    </citation>
    <scope>NUCLEOTIDE SEQUENCE</scope>
    <source>
        <strain evidence="29">Bv4372</strain>
    </source>
</reference>
<dbReference type="EMBL" id="QRMN01000026">
    <property type="protein sequence ID" value="RHJ75814.1"/>
    <property type="molecule type" value="Genomic_DNA"/>
</dbReference>
<dbReference type="PANTHER" id="PTHR34182:SF1">
    <property type="entry name" value="PROTEIN-EXPORT MEMBRANE PROTEIN SECG"/>
    <property type="match status" value="1"/>
</dbReference>
<evidence type="ECO:0000313" key="19">
    <source>
        <dbReference type="EMBL" id="KAB6478097.1"/>
    </source>
</evidence>
<dbReference type="Proteomes" id="UP000261278">
    <property type="component" value="Unassembled WGS sequence"/>
</dbReference>
<evidence type="ECO:0000256" key="3">
    <source>
        <dbReference type="ARBA" id="ARBA00022448"/>
    </source>
</evidence>
<evidence type="ECO:0000313" key="33">
    <source>
        <dbReference type="EMBL" id="MDU0251503.1"/>
    </source>
</evidence>
<evidence type="ECO:0000313" key="82">
    <source>
        <dbReference type="Proteomes" id="UP000555193"/>
    </source>
</evidence>
<dbReference type="Proteomes" id="UP000462885">
    <property type="component" value="Unassembled WGS sequence"/>
</dbReference>
<evidence type="ECO:0000313" key="44">
    <source>
        <dbReference type="EMBL" id="RGT97250.1"/>
    </source>
</evidence>
<evidence type="ECO:0000313" key="38">
    <source>
        <dbReference type="EMBL" id="OKZ54523.1"/>
    </source>
</evidence>
<dbReference type="EMBL" id="RWHZ01000024">
    <property type="protein sequence ID" value="TSE48649.1"/>
    <property type="molecule type" value="Genomic_DNA"/>
</dbReference>
<proteinExistence type="inferred from homology"/>
<dbReference type="GO" id="GO:0065002">
    <property type="term" value="P:intracellular protein transmembrane transport"/>
    <property type="evidence" value="ECO:0007669"/>
    <property type="project" value="TreeGrafter"/>
</dbReference>
<evidence type="ECO:0000313" key="66">
    <source>
        <dbReference type="Proteomes" id="UP000326091"/>
    </source>
</evidence>
<evidence type="ECO:0000313" key="69">
    <source>
        <dbReference type="Proteomes" id="UP000437380"/>
    </source>
</evidence>
<evidence type="ECO:0000313" key="77">
    <source>
        <dbReference type="Proteomes" id="UP000470332"/>
    </source>
</evidence>
<keyword evidence="6 10" id="KW-0653">Protein transport</keyword>
<reference evidence="33" key="19">
    <citation type="submission" date="2023-10" db="EMBL/GenBank/DDBJ databases">
        <title>Genome of potential pathogenic bacteria in Crohn's disease.</title>
        <authorList>
            <person name="Rodriguez-Palacios A."/>
        </authorList>
    </citation>
    <scope>NUCLEOTIDE SEQUENCE</scope>
    <source>
        <strain evidence="33">CavFT-hAR107</strain>
    </source>
</reference>
<dbReference type="EMBL" id="WCZY01000043">
    <property type="protein sequence ID" value="KAB6686601.1"/>
    <property type="molecule type" value="Genomic_DNA"/>
</dbReference>
<organism evidence="12 52">
    <name type="scientific">Phocaeicola vulgatus</name>
    <name type="common">Bacteroides vulgatus</name>
    <dbReference type="NCBI Taxonomy" id="821"/>
    <lineage>
        <taxon>Bacteria</taxon>
        <taxon>Pseudomonadati</taxon>
        <taxon>Bacteroidota</taxon>
        <taxon>Bacteroidia</taxon>
        <taxon>Bacteroidales</taxon>
        <taxon>Bacteroidaceae</taxon>
        <taxon>Phocaeicola</taxon>
    </lineage>
</organism>
<dbReference type="EMBL" id="WCXA01000010">
    <property type="protein sequence ID" value="KAB3863907.1"/>
    <property type="molecule type" value="Genomic_DNA"/>
</dbReference>
<evidence type="ECO:0000313" key="31">
    <source>
        <dbReference type="EMBL" id="MDB0851337.1"/>
    </source>
</evidence>
<evidence type="ECO:0000256" key="10">
    <source>
        <dbReference type="RuleBase" id="RU365087"/>
    </source>
</evidence>
<dbReference type="Proteomes" id="UP000470332">
    <property type="component" value="Unassembled WGS sequence"/>
</dbReference>
<dbReference type="RefSeq" id="WP_005847359.1">
    <property type="nucleotide sequence ID" value="NZ_AP025232.1"/>
</dbReference>
<dbReference type="Proteomes" id="UP000286392">
    <property type="component" value="Unassembled WGS sequence"/>
</dbReference>
<keyword evidence="4 10" id="KW-1003">Cell membrane</keyword>
<evidence type="ECO:0000313" key="62">
    <source>
        <dbReference type="Proteomes" id="UP000283958"/>
    </source>
</evidence>
<dbReference type="EMBL" id="WDAX01000084">
    <property type="protein sequence ID" value="KAB6566461.1"/>
    <property type="molecule type" value="Genomic_DNA"/>
</dbReference>
<dbReference type="EMBL" id="CYZI01000001">
    <property type="protein sequence ID" value="CUN36236.1"/>
    <property type="molecule type" value="Genomic_DNA"/>
</dbReference>
<dbReference type="Proteomes" id="UP000285379">
    <property type="component" value="Unassembled WGS sequence"/>
</dbReference>
<dbReference type="EMBL" id="WDBZ01000005">
    <property type="protein sequence ID" value="KAB6455802.1"/>
    <property type="molecule type" value="Genomic_DNA"/>
</dbReference>
<protein>
    <recommendedName>
        <fullName evidence="10">Protein-export membrane protein SecG</fullName>
    </recommendedName>
</protein>
<evidence type="ECO:0000313" key="34">
    <source>
        <dbReference type="EMBL" id="MSS50302.1"/>
    </source>
</evidence>
<reference evidence="13 53" key="1">
    <citation type="submission" date="2015-09" db="EMBL/GenBank/DDBJ databases">
        <authorList>
            <consortium name="Pathogen Informatics"/>
        </authorList>
    </citation>
    <scope>NUCLEOTIDE SEQUENCE [LARGE SCALE GENOMIC DNA]</scope>
    <source>
        <strain evidence="13 53">2789STDY5834842</strain>
    </source>
</reference>
<evidence type="ECO:0000256" key="2">
    <source>
        <dbReference type="ARBA" id="ARBA00008445"/>
    </source>
</evidence>
<evidence type="ECO:0000313" key="64">
    <source>
        <dbReference type="Proteomes" id="UP000285469"/>
    </source>
</evidence>
<feature type="region of interest" description="Disordered" evidence="11">
    <location>
        <begin position="93"/>
        <end position="121"/>
    </location>
</feature>
<reference evidence="68 69" key="7">
    <citation type="journal article" date="2019" name="Nat. Med.">
        <title>A library of human gut bacterial isolates paired with longitudinal multiomics data enables mechanistic microbiome research.</title>
        <authorList>
            <person name="Poyet M."/>
            <person name="Groussin M."/>
            <person name="Gibbons S.M."/>
            <person name="Avila-Pacheco J."/>
            <person name="Jiang X."/>
            <person name="Kearney S.M."/>
            <person name="Perrotta A.R."/>
            <person name="Berdy B."/>
            <person name="Zhao S."/>
            <person name="Lieberman T.D."/>
            <person name="Swanson P.K."/>
            <person name="Smith M."/>
            <person name="Roesemann S."/>
            <person name="Alexander J.E."/>
            <person name="Rich S.A."/>
            <person name="Livny J."/>
            <person name="Vlamakis H."/>
            <person name="Clish C."/>
            <person name="Bullock K."/>
            <person name="Deik A."/>
            <person name="Scott J."/>
            <person name="Pierce K.A."/>
            <person name="Xavier R.J."/>
            <person name="Alm E.J."/>
        </authorList>
    </citation>
    <scope>NUCLEOTIDE SEQUENCE [LARGE SCALE GENOMIC DNA]</scope>
    <source>
        <strain evidence="21 74">BIOML-A110</strain>
        <strain evidence="20 76">BIOML-A122</strain>
        <strain evidence="19 75">BIOML-A140</strain>
        <strain evidence="18 80">BIOML-A141</strain>
        <strain evidence="15 70">BIOML-A5</strain>
        <strain evidence="14 68">BIOML-A73</strain>
        <strain evidence="25 69">BIOML-A82</strain>
        <strain evidence="24 78">BIOML-A85</strain>
        <strain evidence="16 77">BIOML-A9</strain>
        <strain evidence="23 79">BIOML-A93</strain>
        <strain evidence="22 72">BIOML-A98</strain>
    </source>
</reference>
<reference evidence="37 81" key="13">
    <citation type="submission" date="2020-07" db="EMBL/GenBank/DDBJ databases">
        <title>Bacterial metabolism rescues the inhibition of intestinal drug absorption by food and drug additives.</title>
        <authorList>
            <person name="Zou L."/>
            <person name="Spanogiannopoulos P."/>
            <person name="Chien H.-C."/>
            <person name="Pieper L.M."/>
            <person name="Cai W."/>
            <person name="Khuri N."/>
            <person name="Pottel J."/>
            <person name="Vora B."/>
            <person name="Ni Z."/>
            <person name="Tsakalozou E."/>
            <person name="Zhang W."/>
            <person name="Shoichet B.K."/>
            <person name="Giacomini K.M."/>
            <person name="Turnbaugh P.J."/>
        </authorList>
    </citation>
    <scope>NUCLEOTIDE SEQUENCE [LARGE SCALE GENOMIC DNA]</scope>
    <source>
        <strain evidence="37 81">B33</strain>
    </source>
</reference>
<dbReference type="EMBL" id="JAHOGA010000023">
    <property type="protein sequence ID" value="MBV3489242.1"/>
    <property type="molecule type" value="Genomic_DNA"/>
</dbReference>
<evidence type="ECO:0000313" key="27">
    <source>
        <dbReference type="EMBL" id="MBV3489242.1"/>
    </source>
</evidence>
<evidence type="ECO:0000313" key="67">
    <source>
        <dbReference type="Proteomes" id="UP000408523"/>
    </source>
</evidence>
<evidence type="ECO:0000313" key="24">
    <source>
        <dbReference type="EMBL" id="KAB6686601.1"/>
    </source>
</evidence>
<evidence type="ECO:0000256" key="8">
    <source>
        <dbReference type="ARBA" id="ARBA00023010"/>
    </source>
</evidence>
<evidence type="ECO:0000313" key="58">
    <source>
        <dbReference type="Proteomes" id="UP000266497"/>
    </source>
</evidence>
<evidence type="ECO:0000313" key="79">
    <source>
        <dbReference type="Proteomes" id="UP000470952"/>
    </source>
</evidence>
<evidence type="ECO:0000256" key="5">
    <source>
        <dbReference type="ARBA" id="ARBA00022692"/>
    </source>
</evidence>
<dbReference type="GO" id="GO:0009306">
    <property type="term" value="P:protein secretion"/>
    <property type="evidence" value="ECO:0007669"/>
    <property type="project" value="UniProtKB-UniRule"/>
</dbReference>
<dbReference type="OMA" id="EKATWTL"/>
<dbReference type="Proteomes" id="UP000408523">
    <property type="component" value="Unassembled WGS sequence"/>
</dbReference>
<comment type="function">
    <text evidence="10">Involved in protein export. Participates in an early event of protein translocation.</text>
</comment>
<evidence type="ECO:0000313" key="81">
    <source>
        <dbReference type="Proteomes" id="UP000524321"/>
    </source>
</evidence>
<evidence type="ECO:0000313" key="48">
    <source>
        <dbReference type="EMBL" id="RHH82652.1"/>
    </source>
</evidence>
<evidence type="ECO:0000256" key="6">
    <source>
        <dbReference type="ARBA" id="ARBA00022927"/>
    </source>
</evidence>
<dbReference type="PATRIC" id="fig|821.40.peg.2752"/>
<evidence type="ECO:0000313" key="18">
    <source>
        <dbReference type="EMBL" id="KAB6455802.1"/>
    </source>
</evidence>
<dbReference type="EMBL" id="JAJCQG010000020">
    <property type="protein sequence ID" value="MCB7280945.1"/>
    <property type="molecule type" value="Genomic_DNA"/>
</dbReference>
<dbReference type="Proteomes" id="UP000260640">
    <property type="component" value="Unassembled WGS sequence"/>
</dbReference>
<feature type="transmembrane region" description="Helical" evidence="10">
    <location>
        <begin position="55"/>
        <end position="73"/>
    </location>
</feature>
<dbReference type="Proteomes" id="UP000433382">
    <property type="component" value="Unassembled WGS sequence"/>
</dbReference>
<dbReference type="Proteomes" id="UP000483142">
    <property type="component" value="Unassembled WGS sequence"/>
</dbReference>
<dbReference type="Proteomes" id="UP000261003">
    <property type="component" value="Unassembled WGS sequence"/>
</dbReference>